<dbReference type="PROSITE" id="PS51340">
    <property type="entry name" value="MOSC"/>
    <property type="match status" value="1"/>
</dbReference>
<dbReference type="Pfam" id="PF03475">
    <property type="entry name" value="YiiM_3-alpha"/>
    <property type="match status" value="1"/>
</dbReference>
<sequence>MKYKLLSLNVGRPETYETDKGELQSAYRKTPVGDTTYLTHLNFEGDEQADKKHHGGKDKAVCLYPAQHYRHWEEHYGKSFSFPSFGENITVEGIKEENVRIGDIYSLGDAVLQVSEPRKPCYIIARTHGIDDFPARVTEKGYTGFYLRVLREGNVPPGAYMTLIEQHPDGVTVEDVNEVRYHDRNNKRKIKEITSVDPLSESLKQALLKLL</sequence>
<dbReference type="Pfam" id="PF03473">
    <property type="entry name" value="MOSC"/>
    <property type="match status" value="1"/>
</dbReference>
<dbReference type="GO" id="GO:0003824">
    <property type="term" value="F:catalytic activity"/>
    <property type="evidence" value="ECO:0007669"/>
    <property type="project" value="InterPro"/>
</dbReference>
<dbReference type="GO" id="GO:0030170">
    <property type="term" value="F:pyridoxal phosphate binding"/>
    <property type="evidence" value="ECO:0007669"/>
    <property type="project" value="InterPro"/>
</dbReference>
<dbReference type="InterPro" id="IPR005302">
    <property type="entry name" value="MoCF_Sase_C"/>
</dbReference>
<evidence type="ECO:0000259" key="1">
    <source>
        <dbReference type="PROSITE" id="PS51340"/>
    </source>
</evidence>
<dbReference type="InterPro" id="IPR005163">
    <property type="entry name" value="Tri_helical_YiiM-like"/>
</dbReference>
<reference evidence="2 3" key="1">
    <citation type="submission" date="2018-01" db="EMBL/GenBank/DDBJ databases">
        <title>The whole genome sequencing and assembly of Halobacillus litoralis ERB031 strain.</title>
        <authorList>
            <person name="Lee S.-J."/>
            <person name="Park M.-K."/>
            <person name="Kim J.-Y."/>
            <person name="Lee Y.-J."/>
            <person name="Yi H."/>
            <person name="Bahn Y.-S."/>
            <person name="Kim J.F."/>
            <person name="Lee D.-W."/>
        </authorList>
    </citation>
    <scope>NUCLEOTIDE SEQUENCE [LARGE SCALE GENOMIC DNA]</scope>
    <source>
        <strain evidence="2 3">ERB 031</strain>
    </source>
</reference>
<dbReference type="OrthoDB" id="9786134at2"/>
<organism evidence="2 3">
    <name type="scientific">Halobacillus litoralis</name>
    <dbReference type="NCBI Taxonomy" id="45668"/>
    <lineage>
        <taxon>Bacteria</taxon>
        <taxon>Bacillati</taxon>
        <taxon>Bacillota</taxon>
        <taxon>Bacilli</taxon>
        <taxon>Bacillales</taxon>
        <taxon>Bacillaceae</taxon>
        <taxon>Halobacillus</taxon>
    </lineage>
</organism>
<proteinExistence type="predicted"/>
<dbReference type="GO" id="GO:0030151">
    <property type="term" value="F:molybdenum ion binding"/>
    <property type="evidence" value="ECO:0007669"/>
    <property type="project" value="InterPro"/>
</dbReference>
<evidence type="ECO:0000313" key="3">
    <source>
        <dbReference type="Proteomes" id="UP000287756"/>
    </source>
</evidence>
<dbReference type="AlphaFoldDB" id="A0A410MB98"/>
<dbReference type="PANTHER" id="PTHR30212:SF4">
    <property type="entry name" value="MOSC DOMAIN-CONTAINING PROTEIN"/>
    <property type="match status" value="1"/>
</dbReference>
<dbReference type="PANTHER" id="PTHR30212">
    <property type="entry name" value="PROTEIN YIIM"/>
    <property type="match status" value="1"/>
</dbReference>
<accession>A0A410MB98</accession>
<gene>
    <name evidence="2" type="ORF">HLI_06835</name>
</gene>
<dbReference type="Gene3D" id="2.40.33.20">
    <property type="entry name" value="PK beta-barrel domain-like"/>
    <property type="match status" value="1"/>
</dbReference>
<evidence type="ECO:0000313" key="2">
    <source>
        <dbReference type="EMBL" id="QAS51953.1"/>
    </source>
</evidence>
<dbReference type="RefSeq" id="WP_128524124.1">
    <property type="nucleotide sequence ID" value="NZ_CP026118.1"/>
</dbReference>
<dbReference type="KEGG" id="hli:HLI_06835"/>
<dbReference type="EMBL" id="CP026118">
    <property type="protein sequence ID" value="QAS51953.1"/>
    <property type="molecule type" value="Genomic_DNA"/>
</dbReference>
<dbReference type="InterPro" id="IPR011037">
    <property type="entry name" value="Pyrv_Knase-like_insert_dom_sf"/>
</dbReference>
<protein>
    <submittedName>
        <fullName evidence="2">MOSC domain-containing protein</fullName>
    </submittedName>
</protein>
<name>A0A410MB98_9BACI</name>
<dbReference type="Proteomes" id="UP000287756">
    <property type="component" value="Chromosome"/>
</dbReference>
<dbReference type="InterPro" id="IPR052353">
    <property type="entry name" value="Benzoxazolinone_Detox_Enz"/>
</dbReference>
<dbReference type="SUPFAM" id="SSF50800">
    <property type="entry name" value="PK beta-barrel domain-like"/>
    <property type="match status" value="1"/>
</dbReference>
<feature type="domain" description="MOSC" evidence="1">
    <location>
        <begin position="30"/>
        <end position="164"/>
    </location>
</feature>